<evidence type="ECO:0000256" key="2">
    <source>
        <dbReference type="SAM" id="Phobius"/>
    </source>
</evidence>
<accession>A0A6A2WZQ9</accession>
<keyword evidence="2" id="KW-0812">Transmembrane</keyword>
<protein>
    <submittedName>
        <fullName evidence="3">Protein PLANT CADMIUM RESISTANCE 2</fullName>
    </submittedName>
</protein>
<evidence type="ECO:0000256" key="1">
    <source>
        <dbReference type="SAM" id="MobiDB-lite"/>
    </source>
</evidence>
<dbReference type="PANTHER" id="PTHR15907">
    <property type="entry name" value="DUF614 FAMILY PROTEIN-RELATED"/>
    <property type="match status" value="1"/>
</dbReference>
<reference evidence="3" key="1">
    <citation type="submission" date="2019-09" db="EMBL/GenBank/DDBJ databases">
        <title>Draft genome information of white flower Hibiscus syriacus.</title>
        <authorList>
            <person name="Kim Y.-M."/>
        </authorList>
    </citation>
    <scope>NUCLEOTIDE SEQUENCE [LARGE SCALE GENOMIC DNA]</scope>
    <source>
        <strain evidence="3">YM2019G1</strain>
    </source>
</reference>
<organism evidence="3 4">
    <name type="scientific">Hibiscus syriacus</name>
    <name type="common">Rose of Sharon</name>
    <dbReference type="NCBI Taxonomy" id="106335"/>
    <lineage>
        <taxon>Eukaryota</taxon>
        <taxon>Viridiplantae</taxon>
        <taxon>Streptophyta</taxon>
        <taxon>Embryophyta</taxon>
        <taxon>Tracheophyta</taxon>
        <taxon>Spermatophyta</taxon>
        <taxon>Magnoliopsida</taxon>
        <taxon>eudicotyledons</taxon>
        <taxon>Gunneridae</taxon>
        <taxon>Pentapetalae</taxon>
        <taxon>rosids</taxon>
        <taxon>malvids</taxon>
        <taxon>Malvales</taxon>
        <taxon>Malvaceae</taxon>
        <taxon>Malvoideae</taxon>
        <taxon>Hibiscus</taxon>
    </lineage>
</organism>
<dbReference type="EMBL" id="VEPZ02001578">
    <property type="protein sequence ID" value="KAE8667291.1"/>
    <property type="molecule type" value="Genomic_DNA"/>
</dbReference>
<evidence type="ECO:0000313" key="4">
    <source>
        <dbReference type="Proteomes" id="UP000436088"/>
    </source>
</evidence>
<dbReference type="Pfam" id="PF04749">
    <property type="entry name" value="PLAC8"/>
    <property type="match status" value="1"/>
</dbReference>
<keyword evidence="2" id="KW-0472">Membrane</keyword>
<feature type="compositionally biased region" description="Polar residues" evidence="1">
    <location>
        <begin position="1"/>
        <end position="20"/>
    </location>
</feature>
<dbReference type="AlphaFoldDB" id="A0A6A2WZQ9"/>
<keyword evidence="4" id="KW-1185">Reference proteome</keyword>
<dbReference type="NCBIfam" id="TIGR01571">
    <property type="entry name" value="A_thal_Cys_rich"/>
    <property type="match status" value="1"/>
</dbReference>
<feature type="region of interest" description="Disordered" evidence="1">
    <location>
        <begin position="1"/>
        <end position="27"/>
    </location>
</feature>
<dbReference type="OrthoDB" id="985035at2759"/>
<evidence type="ECO:0000313" key="3">
    <source>
        <dbReference type="EMBL" id="KAE8667291.1"/>
    </source>
</evidence>
<feature type="transmembrane region" description="Helical" evidence="2">
    <location>
        <begin position="141"/>
        <end position="161"/>
    </location>
</feature>
<sequence>MELHQYPTQNYMQPAGQKNSAPPHHFVQQPLATGLPIASTDQQYPPQTYMQHAGQPNSAPPHYFPQQAPETGFPIATTNHHVHYPSQNYMQQDGQVPWSTGLYDCFSDVPNCCITFWCPCITFGQIAHIVDHGSVPCEVCAAIYAVIRVFTGFPCILSWFYRSRMRSRYMLEESPCNDFCVHLWCEYCALCQEYRELKNNGFHMYHGWHGNTAGQQNRGMPMQPAPVMESGMKR</sequence>
<name>A0A6A2WZQ9_HIBSY</name>
<comment type="caution">
    <text evidence="3">The sequence shown here is derived from an EMBL/GenBank/DDBJ whole genome shotgun (WGS) entry which is preliminary data.</text>
</comment>
<proteinExistence type="predicted"/>
<keyword evidence="2" id="KW-1133">Transmembrane helix</keyword>
<dbReference type="InterPro" id="IPR006461">
    <property type="entry name" value="PLAC_motif_containing"/>
</dbReference>
<gene>
    <name evidence="3" type="ORF">F3Y22_tig00112428pilonHSYRG00089</name>
</gene>
<dbReference type="Proteomes" id="UP000436088">
    <property type="component" value="Unassembled WGS sequence"/>
</dbReference>